<feature type="compositionally biased region" description="Polar residues" evidence="1">
    <location>
        <begin position="18"/>
        <end position="43"/>
    </location>
</feature>
<reference evidence="2 3" key="1">
    <citation type="submission" date="2024-06" db="EMBL/GenBank/DDBJ databases">
        <title>A chromosome level genome sequence of Diviner's sage (Salvia divinorum).</title>
        <authorList>
            <person name="Ford S.A."/>
            <person name="Ro D.-K."/>
            <person name="Ness R.W."/>
            <person name="Phillips M.A."/>
        </authorList>
    </citation>
    <scope>NUCLEOTIDE SEQUENCE [LARGE SCALE GENOMIC DNA]</scope>
    <source>
        <strain evidence="2">SAF-2024a</strain>
        <tissue evidence="2">Leaf</tissue>
    </source>
</reference>
<comment type="caution">
    <text evidence="2">The sequence shown here is derived from an EMBL/GenBank/DDBJ whole genome shotgun (WGS) entry which is preliminary data.</text>
</comment>
<sequence>MVETRKSTIEDGRRLRSGITSPRGTSNKVGSSSTSCLDSSIPAQKSHKVVKGTKVETPSESQAKLDELYASLTSLSVLKEMMKLKDRESTSGGGQLSATAHEETRSKKIHDHVEKLKERVQDDAYKVQDDQVRDYNWCAYVLDVLLHAHKNWIEDTHKAFSGPVAYLVPCYADRIVLKTHLVVRTFPTIKGWTTQILNQRQKMELEPCPFGRAVKELIFDPRKSMSSAESDTLCIASSSGLKSKNEMPDKVAKGRVILIDASNMAADAIDNLMKRIEEVSEDTKNDSCSLIAAKSALKLIGVHEMVPEKDQNQVDSMSQAMQDDDLDNPEFLEALDKVMRVAEVRKRWETHGPSFDLGFDFGGKKVVNTTRSDIHYQQYDDLNVGLYTHNEPKNDGTKSISVEAEIQAVLDAYKDIDVNDDFVNDGLNEKSPNLLGTQLVVYGNNLDKTVMARKKKVSNALRSPFAMHGDALGY</sequence>
<dbReference type="EMBL" id="JBEAFC010000007">
    <property type="protein sequence ID" value="KAL1549723.1"/>
    <property type="molecule type" value="Genomic_DNA"/>
</dbReference>
<evidence type="ECO:0000313" key="3">
    <source>
        <dbReference type="Proteomes" id="UP001567538"/>
    </source>
</evidence>
<dbReference type="PANTHER" id="PTHR34835:SF90">
    <property type="entry name" value="AMINOTRANSFERASE-LIKE PLANT MOBILE DOMAIN-CONTAINING PROTEIN"/>
    <property type="match status" value="1"/>
</dbReference>
<feature type="compositionally biased region" description="Basic and acidic residues" evidence="1">
    <location>
        <begin position="100"/>
        <end position="109"/>
    </location>
</feature>
<feature type="region of interest" description="Disordered" evidence="1">
    <location>
        <begin position="1"/>
        <end position="44"/>
    </location>
</feature>
<evidence type="ECO:0000313" key="2">
    <source>
        <dbReference type="EMBL" id="KAL1549723.1"/>
    </source>
</evidence>
<organism evidence="2 3">
    <name type="scientific">Salvia divinorum</name>
    <name type="common">Maria pastora</name>
    <name type="synonym">Diviner's sage</name>
    <dbReference type="NCBI Taxonomy" id="28513"/>
    <lineage>
        <taxon>Eukaryota</taxon>
        <taxon>Viridiplantae</taxon>
        <taxon>Streptophyta</taxon>
        <taxon>Embryophyta</taxon>
        <taxon>Tracheophyta</taxon>
        <taxon>Spermatophyta</taxon>
        <taxon>Magnoliopsida</taxon>
        <taxon>eudicotyledons</taxon>
        <taxon>Gunneridae</taxon>
        <taxon>Pentapetalae</taxon>
        <taxon>asterids</taxon>
        <taxon>lamiids</taxon>
        <taxon>Lamiales</taxon>
        <taxon>Lamiaceae</taxon>
        <taxon>Nepetoideae</taxon>
        <taxon>Mentheae</taxon>
        <taxon>Salviinae</taxon>
        <taxon>Salvia</taxon>
        <taxon>Salvia subgen. Calosphace</taxon>
    </lineage>
</organism>
<protein>
    <submittedName>
        <fullName evidence="2">Uncharacterized protein</fullName>
    </submittedName>
</protein>
<proteinExistence type="predicted"/>
<feature type="compositionally biased region" description="Basic and acidic residues" evidence="1">
    <location>
        <begin position="1"/>
        <end position="14"/>
    </location>
</feature>
<evidence type="ECO:0000256" key="1">
    <source>
        <dbReference type="SAM" id="MobiDB-lite"/>
    </source>
</evidence>
<feature type="region of interest" description="Disordered" evidence="1">
    <location>
        <begin position="86"/>
        <end position="109"/>
    </location>
</feature>
<dbReference type="PANTHER" id="PTHR34835">
    <property type="entry name" value="OS07G0283600 PROTEIN-RELATED"/>
    <property type="match status" value="1"/>
</dbReference>
<keyword evidence="3" id="KW-1185">Reference proteome</keyword>
<dbReference type="AlphaFoldDB" id="A0ABD1H2T1"/>
<gene>
    <name evidence="2" type="ORF">AAHA92_17791</name>
</gene>
<dbReference type="Proteomes" id="UP001567538">
    <property type="component" value="Unassembled WGS sequence"/>
</dbReference>
<accession>A0ABD1H2T1</accession>
<name>A0ABD1H2T1_SALDI</name>